<dbReference type="InterPro" id="IPR006675">
    <property type="entry name" value="HDIG_dom"/>
</dbReference>
<dbReference type="SUPFAM" id="SSF109604">
    <property type="entry name" value="HD-domain/PDEase-like"/>
    <property type="match status" value="1"/>
</dbReference>
<gene>
    <name evidence="2" type="ORF">COS30_01565</name>
</gene>
<organism evidence="2 3">
    <name type="scientific">Candidatus Portnoybacteria bacterium CG02_land_8_20_14_3_00_45_8</name>
    <dbReference type="NCBI Taxonomy" id="1974807"/>
    <lineage>
        <taxon>Bacteria</taxon>
        <taxon>Candidatus Portnoyibacteriota</taxon>
    </lineage>
</organism>
<keyword evidence="2" id="KW-0378">Hydrolase</keyword>
<dbReference type="Pfam" id="PF01966">
    <property type="entry name" value="HD"/>
    <property type="match status" value="1"/>
</dbReference>
<dbReference type="Gene3D" id="1.10.3210.50">
    <property type="match status" value="1"/>
</dbReference>
<dbReference type="CDD" id="cd00077">
    <property type="entry name" value="HDc"/>
    <property type="match status" value="1"/>
</dbReference>
<dbReference type="InterPro" id="IPR006674">
    <property type="entry name" value="HD_domain"/>
</dbReference>
<dbReference type="PROSITE" id="PS51831">
    <property type="entry name" value="HD"/>
    <property type="match status" value="1"/>
</dbReference>
<dbReference type="EMBL" id="PEUE01000037">
    <property type="protein sequence ID" value="PIV38521.1"/>
    <property type="molecule type" value="Genomic_DNA"/>
</dbReference>
<reference evidence="3" key="1">
    <citation type="submission" date="2017-09" db="EMBL/GenBank/DDBJ databases">
        <title>Depth-based differentiation of microbial function through sediment-hosted aquifers and enrichment of novel symbionts in the deep terrestrial subsurface.</title>
        <authorList>
            <person name="Probst A.J."/>
            <person name="Ladd B."/>
            <person name="Jarett J.K."/>
            <person name="Geller-Mcgrath D.E."/>
            <person name="Sieber C.M.K."/>
            <person name="Emerson J.B."/>
            <person name="Anantharaman K."/>
            <person name="Thomas B.C."/>
            <person name="Malmstrom R."/>
            <person name="Stieglmeier M."/>
            <person name="Klingl A."/>
            <person name="Woyke T."/>
            <person name="Ryan C.M."/>
            <person name="Banfield J.F."/>
        </authorList>
    </citation>
    <scope>NUCLEOTIDE SEQUENCE [LARGE SCALE GENOMIC DNA]</scope>
</reference>
<dbReference type="InterPro" id="IPR003607">
    <property type="entry name" value="HD/PDEase_dom"/>
</dbReference>
<feature type="domain" description="HD" evidence="1">
    <location>
        <begin position="24"/>
        <end position="129"/>
    </location>
</feature>
<evidence type="ECO:0000259" key="1">
    <source>
        <dbReference type="PROSITE" id="PS51831"/>
    </source>
</evidence>
<evidence type="ECO:0000313" key="2">
    <source>
        <dbReference type="EMBL" id="PIV38521.1"/>
    </source>
</evidence>
<name>A0A2M7D6A9_9BACT</name>
<dbReference type="Proteomes" id="UP000229247">
    <property type="component" value="Unassembled WGS sequence"/>
</dbReference>
<accession>A0A2M7D6A9</accession>
<dbReference type="AlphaFoldDB" id="A0A2M7D6A9"/>
<sequence length="214" mass="24436">MKIPLARIRKIARNKFKNASSCHDWEHVERVYILAQILAKKEKADLNIVRVAALLHDIKRAEEMAVKGKICHAVEGAKQAAKILLGLKLSKNFIQAVKHCIVAHRFRNNAAPQTLEAKVLSDADKLDALGAIGIGRGFMWCGHHGLTLYNTDKKIIAENNPYQKSHNLYAEYRIKLRHLKNKMYTQSGKKMAQERTDFMKKFLKRLDLEVKGKI</sequence>
<evidence type="ECO:0000313" key="3">
    <source>
        <dbReference type="Proteomes" id="UP000229247"/>
    </source>
</evidence>
<dbReference type="PANTHER" id="PTHR33594">
    <property type="entry name" value="SUPERFAMILY HYDROLASE, PUTATIVE (AFU_ORTHOLOGUE AFUA_1G03035)-RELATED"/>
    <property type="match status" value="1"/>
</dbReference>
<dbReference type="PANTHER" id="PTHR33594:SF1">
    <property type="entry name" value="HD_PDEASE DOMAIN-CONTAINING PROTEIN"/>
    <property type="match status" value="1"/>
</dbReference>
<protein>
    <submittedName>
        <fullName evidence="2">Phosphohydrolase</fullName>
    </submittedName>
</protein>
<proteinExistence type="predicted"/>
<comment type="caution">
    <text evidence="2">The sequence shown here is derived from an EMBL/GenBank/DDBJ whole genome shotgun (WGS) entry which is preliminary data.</text>
</comment>
<dbReference type="SMART" id="SM00471">
    <property type="entry name" value="HDc"/>
    <property type="match status" value="1"/>
</dbReference>
<dbReference type="GO" id="GO:0016787">
    <property type="term" value="F:hydrolase activity"/>
    <property type="evidence" value="ECO:0007669"/>
    <property type="project" value="UniProtKB-KW"/>
</dbReference>
<dbReference type="NCBIfam" id="TIGR00277">
    <property type="entry name" value="HDIG"/>
    <property type="match status" value="1"/>
</dbReference>